<dbReference type="GO" id="GO:0005789">
    <property type="term" value="C:endoplasmic reticulum membrane"/>
    <property type="evidence" value="ECO:0007669"/>
    <property type="project" value="TreeGrafter"/>
</dbReference>
<dbReference type="Proteomes" id="UP000051574">
    <property type="component" value="Unassembled WGS sequence"/>
</dbReference>
<dbReference type="PANTHER" id="PTHR44216:SF3">
    <property type="entry name" value="PROTEIN O-MANNOSYL-TRANSFERASE TMTC2"/>
    <property type="match status" value="1"/>
</dbReference>
<name>A0A0T6BBH0_9SCAR</name>
<dbReference type="Pfam" id="PF13432">
    <property type="entry name" value="TPR_16"/>
    <property type="match status" value="1"/>
</dbReference>
<sequence length="150" mass="16640">VAYVNLGAALIAAGRCQEAVSVLRQGSRLDGTGLRNRKEHETARVSALLQLGALYSDQGRLQRALAAYREAAHSLPEHYPPQSVFNVLGETLARLQQDEEAERWYQAALNAQPDHVPAHITYGKLLAKNVSRVAEAEQWFRRAQKLAPED</sequence>
<organism evidence="2 3">
    <name type="scientific">Oryctes borbonicus</name>
    <dbReference type="NCBI Taxonomy" id="1629725"/>
    <lineage>
        <taxon>Eukaryota</taxon>
        <taxon>Metazoa</taxon>
        <taxon>Ecdysozoa</taxon>
        <taxon>Arthropoda</taxon>
        <taxon>Hexapoda</taxon>
        <taxon>Insecta</taxon>
        <taxon>Pterygota</taxon>
        <taxon>Neoptera</taxon>
        <taxon>Endopterygota</taxon>
        <taxon>Coleoptera</taxon>
        <taxon>Polyphaga</taxon>
        <taxon>Scarabaeiformia</taxon>
        <taxon>Scarabaeidae</taxon>
        <taxon>Dynastinae</taxon>
        <taxon>Oryctes</taxon>
    </lineage>
</organism>
<dbReference type="InterPro" id="IPR052384">
    <property type="entry name" value="TMTC_O-mannosyltransferase"/>
</dbReference>
<reference evidence="2 3" key="1">
    <citation type="submission" date="2015-09" db="EMBL/GenBank/DDBJ databases">
        <title>Draft genome of the scarab beetle Oryctes borbonicus.</title>
        <authorList>
            <person name="Meyer J.M."/>
            <person name="Markov G.V."/>
            <person name="Baskaran P."/>
            <person name="Herrmann M."/>
            <person name="Sommer R.J."/>
            <person name="Roedelsperger C."/>
        </authorList>
    </citation>
    <scope>NUCLEOTIDE SEQUENCE [LARGE SCALE GENOMIC DNA]</scope>
    <source>
        <strain evidence="2">OB123</strain>
        <tissue evidence="2">Whole animal</tissue>
    </source>
</reference>
<proteinExistence type="predicted"/>
<dbReference type="GO" id="GO:0035269">
    <property type="term" value="P:protein O-linked glycosylation via mannose"/>
    <property type="evidence" value="ECO:0007669"/>
    <property type="project" value="TreeGrafter"/>
</dbReference>
<dbReference type="SUPFAM" id="SSF48452">
    <property type="entry name" value="TPR-like"/>
    <property type="match status" value="1"/>
</dbReference>
<evidence type="ECO:0000313" key="2">
    <source>
        <dbReference type="EMBL" id="KRT84606.1"/>
    </source>
</evidence>
<feature type="non-terminal residue" evidence="2">
    <location>
        <position position="150"/>
    </location>
</feature>
<protein>
    <submittedName>
        <fullName evidence="2">Tetratricopeptide repeat-containing protein</fullName>
    </submittedName>
</protein>
<dbReference type="AlphaFoldDB" id="A0A0T6BBH0"/>
<dbReference type="GO" id="GO:0000030">
    <property type="term" value="F:mannosyltransferase activity"/>
    <property type="evidence" value="ECO:0007669"/>
    <property type="project" value="TreeGrafter"/>
</dbReference>
<dbReference type="InterPro" id="IPR019734">
    <property type="entry name" value="TPR_rpt"/>
</dbReference>
<feature type="non-terminal residue" evidence="2">
    <location>
        <position position="1"/>
    </location>
</feature>
<comment type="caution">
    <text evidence="2">The sequence shown here is derived from an EMBL/GenBank/DDBJ whole genome shotgun (WGS) entry which is preliminary data.</text>
</comment>
<dbReference type="OrthoDB" id="1658288at2759"/>
<feature type="repeat" description="TPR" evidence="1">
    <location>
        <begin position="82"/>
        <end position="115"/>
    </location>
</feature>
<dbReference type="Gene3D" id="1.25.40.10">
    <property type="entry name" value="Tetratricopeptide repeat domain"/>
    <property type="match status" value="2"/>
</dbReference>
<keyword evidence="1" id="KW-0802">TPR repeat</keyword>
<dbReference type="PANTHER" id="PTHR44216">
    <property type="entry name" value="PROTEIN O-MANNOSYL-TRANSFERASE TMTC2"/>
    <property type="match status" value="1"/>
</dbReference>
<feature type="repeat" description="TPR" evidence="1">
    <location>
        <begin position="45"/>
        <end position="78"/>
    </location>
</feature>
<dbReference type="EMBL" id="LJIG01002334">
    <property type="protein sequence ID" value="KRT84606.1"/>
    <property type="molecule type" value="Genomic_DNA"/>
</dbReference>
<evidence type="ECO:0000313" key="3">
    <source>
        <dbReference type="Proteomes" id="UP000051574"/>
    </source>
</evidence>
<evidence type="ECO:0000256" key="1">
    <source>
        <dbReference type="PROSITE-ProRule" id="PRU00339"/>
    </source>
</evidence>
<keyword evidence="3" id="KW-1185">Reference proteome</keyword>
<dbReference type="SMART" id="SM00028">
    <property type="entry name" value="TPR"/>
    <property type="match status" value="3"/>
</dbReference>
<gene>
    <name evidence="2" type="ORF">AMK59_2812</name>
</gene>
<dbReference type="InterPro" id="IPR011990">
    <property type="entry name" value="TPR-like_helical_dom_sf"/>
</dbReference>
<accession>A0A0T6BBH0</accession>
<dbReference type="PROSITE" id="PS50005">
    <property type="entry name" value="TPR"/>
    <property type="match status" value="2"/>
</dbReference>